<dbReference type="InterPro" id="IPR013320">
    <property type="entry name" value="ConA-like_dom_sf"/>
</dbReference>
<dbReference type="Pfam" id="PF13385">
    <property type="entry name" value="Laminin_G_3"/>
    <property type="match status" value="1"/>
</dbReference>
<evidence type="ECO:0008006" key="2">
    <source>
        <dbReference type="Google" id="ProtNLM"/>
    </source>
</evidence>
<sequence length="137" mass="15286">MTLPTGRHPGVNVNMQVCGKVWIFRHGFGTDRSYLSLYLLIDGADTALSTLKDSWNAGQKYHIGYTFDGELISVFVDGFLDNTKVKAGNIDTTANPIELASVNGMYNANVILDEFTEYNRCLTASDVLRLSERRYPL</sequence>
<dbReference type="EMBL" id="BARW01037398">
    <property type="protein sequence ID" value="GAJ24388.1"/>
    <property type="molecule type" value="Genomic_DNA"/>
</dbReference>
<comment type="caution">
    <text evidence="1">The sequence shown here is derived from an EMBL/GenBank/DDBJ whole genome shotgun (WGS) entry which is preliminary data.</text>
</comment>
<protein>
    <recommendedName>
        <fullName evidence="2">LamG-like jellyroll fold domain-containing protein</fullName>
    </recommendedName>
</protein>
<dbReference type="SUPFAM" id="SSF49899">
    <property type="entry name" value="Concanavalin A-like lectins/glucanases"/>
    <property type="match status" value="1"/>
</dbReference>
<dbReference type="Gene3D" id="2.60.120.200">
    <property type="match status" value="1"/>
</dbReference>
<accession>X1V3P7</accession>
<proteinExistence type="predicted"/>
<organism evidence="1">
    <name type="scientific">marine sediment metagenome</name>
    <dbReference type="NCBI Taxonomy" id="412755"/>
    <lineage>
        <taxon>unclassified sequences</taxon>
        <taxon>metagenomes</taxon>
        <taxon>ecological metagenomes</taxon>
    </lineage>
</organism>
<dbReference type="AlphaFoldDB" id="X1V3P7"/>
<reference evidence="1" key="1">
    <citation type="journal article" date="2014" name="Front. Microbiol.">
        <title>High frequency of phylogenetically diverse reductive dehalogenase-homologous genes in deep subseafloor sedimentary metagenomes.</title>
        <authorList>
            <person name="Kawai M."/>
            <person name="Futagami T."/>
            <person name="Toyoda A."/>
            <person name="Takaki Y."/>
            <person name="Nishi S."/>
            <person name="Hori S."/>
            <person name="Arai W."/>
            <person name="Tsubouchi T."/>
            <person name="Morono Y."/>
            <person name="Uchiyama I."/>
            <person name="Ito T."/>
            <person name="Fujiyama A."/>
            <person name="Inagaki F."/>
            <person name="Takami H."/>
        </authorList>
    </citation>
    <scope>NUCLEOTIDE SEQUENCE</scope>
    <source>
        <strain evidence="1">Expedition CK06-06</strain>
    </source>
</reference>
<name>X1V3P7_9ZZZZ</name>
<evidence type="ECO:0000313" key="1">
    <source>
        <dbReference type="EMBL" id="GAJ24388.1"/>
    </source>
</evidence>
<gene>
    <name evidence="1" type="ORF">S12H4_57750</name>
</gene>